<keyword evidence="2" id="KW-1185">Reference proteome</keyword>
<organism evidence="1 2">
    <name type="scientific">Lamprobacter modestohalophilus</name>
    <dbReference type="NCBI Taxonomy" id="1064514"/>
    <lineage>
        <taxon>Bacteria</taxon>
        <taxon>Pseudomonadati</taxon>
        <taxon>Pseudomonadota</taxon>
        <taxon>Gammaproteobacteria</taxon>
        <taxon>Chromatiales</taxon>
        <taxon>Chromatiaceae</taxon>
        <taxon>Lamprobacter</taxon>
    </lineage>
</organism>
<reference evidence="1 2" key="1">
    <citation type="journal article" date="2020" name="Microorganisms">
        <title>Osmotic Adaptation and Compatible Solute Biosynthesis of Phototrophic Bacteria as Revealed from Genome Analyses.</title>
        <authorList>
            <person name="Imhoff J.F."/>
            <person name="Rahn T."/>
            <person name="Kunzel S."/>
            <person name="Keller A."/>
            <person name="Neulinger S.C."/>
        </authorList>
    </citation>
    <scope>NUCLEOTIDE SEQUENCE [LARGE SCALE GENOMIC DNA]</scope>
    <source>
        <strain evidence="1 2">DSM 25653</strain>
    </source>
</reference>
<dbReference type="RefSeq" id="WP_200249016.1">
    <property type="nucleotide sequence ID" value="NZ_NRRY01000056.1"/>
</dbReference>
<accession>A0A9X0WCP6</accession>
<dbReference type="NCBIfam" id="TIGR01683">
    <property type="entry name" value="thiS"/>
    <property type="match status" value="1"/>
</dbReference>
<proteinExistence type="predicted"/>
<comment type="caution">
    <text evidence="1">The sequence shown here is derived from an EMBL/GenBank/DDBJ whole genome shotgun (WGS) entry which is preliminary data.</text>
</comment>
<dbReference type="SUPFAM" id="SSF54285">
    <property type="entry name" value="MoaD/ThiS"/>
    <property type="match status" value="1"/>
</dbReference>
<dbReference type="InterPro" id="IPR016155">
    <property type="entry name" value="Mopterin_synth/thiamin_S_b"/>
</dbReference>
<sequence>MQIQLNGTPTTVPDATRMSGLIEHLGLTDRRLAVEVNRELVPRSRFAEHELKAGDAVEIIHAVGGG</sequence>
<name>A0A9X0WCP6_9GAMM</name>
<dbReference type="PANTHER" id="PTHR34472:SF1">
    <property type="entry name" value="SULFUR CARRIER PROTEIN THIS"/>
    <property type="match status" value="1"/>
</dbReference>
<dbReference type="PANTHER" id="PTHR34472">
    <property type="entry name" value="SULFUR CARRIER PROTEIN THIS"/>
    <property type="match status" value="1"/>
</dbReference>
<dbReference type="AlphaFoldDB" id="A0A9X0WCP6"/>
<evidence type="ECO:0000313" key="1">
    <source>
        <dbReference type="EMBL" id="MBK1621034.1"/>
    </source>
</evidence>
<dbReference type="Pfam" id="PF02597">
    <property type="entry name" value="ThiS"/>
    <property type="match status" value="1"/>
</dbReference>
<dbReference type="Gene3D" id="3.10.20.30">
    <property type="match status" value="1"/>
</dbReference>
<dbReference type="CDD" id="cd00565">
    <property type="entry name" value="Ubl_ThiS"/>
    <property type="match status" value="1"/>
</dbReference>
<dbReference type="EMBL" id="NRRY01000056">
    <property type="protein sequence ID" value="MBK1621034.1"/>
    <property type="molecule type" value="Genomic_DNA"/>
</dbReference>
<evidence type="ECO:0000313" key="2">
    <source>
        <dbReference type="Proteomes" id="UP001138768"/>
    </source>
</evidence>
<dbReference type="Proteomes" id="UP001138768">
    <property type="component" value="Unassembled WGS sequence"/>
</dbReference>
<gene>
    <name evidence="1" type="primary">thiS</name>
    <name evidence="1" type="ORF">CKO42_21940</name>
</gene>
<dbReference type="InterPro" id="IPR010035">
    <property type="entry name" value="Thi_S"/>
</dbReference>
<dbReference type="InterPro" id="IPR003749">
    <property type="entry name" value="ThiS/MoaD-like"/>
</dbReference>
<dbReference type="InterPro" id="IPR012675">
    <property type="entry name" value="Beta-grasp_dom_sf"/>
</dbReference>
<protein>
    <submittedName>
        <fullName evidence="1">Thiamine biosynthesis protein ThiS</fullName>
    </submittedName>
</protein>